<accession>A0A1I2F1V6</accession>
<dbReference type="GO" id="GO:0045892">
    <property type="term" value="P:negative regulation of DNA-templated transcription"/>
    <property type="evidence" value="ECO:0007669"/>
    <property type="project" value="TreeGrafter"/>
</dbReference>
<dbReference type="InterPro" id="IPR029016">
    <property type="entry name" value="GAF-like_dom_sf"/>
</dbReference>
<dbReference type="PROSITE" id="PS51077">
    <property type="entry name" value="HTH_ICLR"/>
    <property type="match status" value="1"/>
</dbReference>
<dbReference type="OrthoDB" id="9807558at2"/>
<dbReference type="RefSeq" id="WP_093925008.1">
    <property type="nucleotide sequence ID" value="NZ_FOMW01000014.1"/>
</dbReference>
<feature type="domain" description="HTH iclR-type" evidence="4">
    <location>
        <begin position="1"/>
        <end position="62"/>
    </location>
</feature>
<dbReference type="InterPro" id="IPR005471">
    <property type="entry name" value="Tscrpt_reg_IclR_N"/>
</dbReference>
<dbReference type="PANTHER" id="PTHR30136:SF24">
    <property type="entry name" value="HTH-TYPE TRANSCRIPTIONAL REPRESSOR ALLR"/>
    <property type="match status" value="1"/>
</dbReference>
<dbReference type="PANTHER" id="PTHR30136">
    <property type="entry name" value="HELIX-TURN-HELIX TRANSCRIPTIONAL REGULATOR, ICLR FAMILY"/>
    <property type="match status" value="1"/>
</dbReference>
<keyword evidence="1" id="KW-0805">Transcription regulation</keyword>
<dbReference type="SUPFAM" id="SSF46785">
    <property type="entry name" value="Winged helix' DNA-binding domain"/>
    <property type="match status" value="1"/>
</dbReference>
<dbReference type="InterPro" id="IPR036390">
    <property type="entry name" value="WH_DNA-bd_sf"/>
</dbReference>
<organism evidence="6 7">
    <name type="scientific">Sulfitobacter brevis</name>
    <dbReference type="NCBI Taxonomy" id="74348"/>
    <lineage>
        <taxon>Bacteria</taxon>
        <taxon>Pseudomonadati</taxon>
        <taxon>Pseudomonadota</taxon>
        <taxon>Alphaproteobacteria</taxon>
        <taxon>Rhodobacterales</taxon>
        <taxon>Roseobacteraceae</taxon>
        <taxon>Sulfitobacter</taxon>
    </lineage>
</organism>
<reference evidence="6 7" key="1">
    <citation type="submission" date="2016-10" db="EMBL/GenBank/DDBJ databases">
        <authorList>
            <person name="de Groot N.N."/>
        </authorList>
    </citation>
    <scope>NUCLEOTIDE SEQUENCE [LARGE SCALE GENOMIC DNA]</scope>
    <source>
        <strain evidence="6 7">DSM 11443</strain>
    </source>
</reference>
<dbReference type="Pfam" id="PF01614">
    <property type="entry name" value="IclR_C"/>
    <property type="match status" value="1"/>
</dbReference>
<dbReference type="Proteomes" id="UP000198977">
    <property type="component" value="Unassembled WGS sequence"/>
</dbReference>
<dbReference type="EMBL" id="FOMW01000014">
    <property type="protein sequence ID" value="SFE98999.1"/>
    <property type="molecule type" value="Genomic_DNA"/>
</dbReference>
<evidence type="ECO:0000259" key="5">
    <source>
        <dbReference type="PROSITE" id="PS51078"/>
    </source>
</evidence>
<dbReference type="STRING" id="74348.SAMN04488523_11440"/>
<feature type="domain" description="IclR-ED" evidence="5">
    <location>
        <begin position="63"/>
        <end position="246"/>
    </location>
</feature>
<dbReference type="SUPFAM" id="SSF55781">
    <property type="entry name" value="GAF domain-like"/>
    <property type="match status" value="1"/>
</dbReference>
<dbReference type="Pfam" id="PF09339">
    <property type="entry name" value="HTH_IclR"/>
    <property type="match status" value="1"/>
</dbReference>
<keyword evidence="2" id="KW-0238">DNA-binding</keyword>
<dbReference type="InterPro" id="IPR014757">
    <property type="entry name" value="Tscrpt_reg_IclR_C"/>
</dbReference>
<dbReference type="PROSITE" id="PS51078">
    <property type="entry name" value="ICLR_ED"/>
    <property type="match status" value="1"/>
</dbReference>
<dbReference type="GO" id="GO:0003700">
    <property type="term" value="F:DNA-binding transcription factor activity"/>
    <property type="evidence" value="ECO:0007669"/>
    <property type="project" value="TreeGrafter"/>
</dbReference>
<dbReference type="InterPro" id="IPR050707">
    <property type="entry name" value="HTH_MetabolicPath_Reg"/>
</dbReference>
<keyword evidence="7" id="KW-1185">Reference proteome</keyword>
<name>A0A1I2F1V6_9RHOB</name>
<dbReference type="Gene3D" id="3.30.450.40">
    <property type="match status" value="1"/>
</dbReference>
<protein>
    <submittedName>
        <fullName evidence="6">Transcriptional regulator, IclR family</fullName>
    </submittedName>
</protein>
<dbReference type="AlphaFoldDB" id="A0A1I2F1V6"/>
<evidence type="ECO:0000256" key="3">
    <source>
        <dbReference type="ARBA" id="ARBA00023163"/>
    </source>
</evidence>
<dbReference type="Gene3D" id="1.10.10.10">
    <property type="entry name" value="Winged helix-like DNA-binding domain superfamily/Winged helix DNA-binding domain"/>
    <property type="match status" value="1"/>
</dbReference>
<gene>
    <name evidence="6" type="ORF">SAMN04488523_11440</name>
</gene>
<evidence type="ECO:0000313" key="6">
    <source>
        <dbReference type="EMBL" id="SFE98999.1"/>
    </source>
</evidence>
<keyword evidence="3" id="KW-0804">Transcription</keyword>
<evidence type="ECO:0000313" key="7">
    <source>
        <dbReference type="Proteomes" id="UP000198977"/>
    </source>
</evidence>
<dbReference type="SMART" id="SM00346">
    <property type="entry name" value="HTH_ICLR"/>
    <property type="match status" value="1"/>
</dbReference>
<sequence length="252" mass="27335">MHLERLISLLEIIAVIGRPVSATEVQAASGLPKPTCYRLVQTLHEQGLIEDPNEDGRYVIGERLIRIALLGKSDVDVRRVAAPLLKGAAATFNETVFLARFRDSKVEIIHVETPEDPARAFIHPGIGERPLHACSCSKAIAAFAETEFQDTIMQGSLQAYTDHTKTTRDDLLAEFDVIRSQGFADCDQEIDVGISSVAAPITIGNIGATFSVGAVGPVRRFGTEYRQNIGRELILLATKISGAIQLCNVGEV</sequence>
<evidence type="ECO:0000259" key="4">
    <source>
        <dbReference type="PROSITE" id="PS51077"/>
    </source>
</evidence>
<evidence type="ECO:0000256" key="1">
    <source>
        <dbReference type="ARBA" id="ARBA00023015"/>
    </source>
</evidence>
<evidence type="ECO:0000256" key="2">
    <source>
        <dbReference type="ARBA" id="ARBA00023125"/>
    </source>
</evidence>
<dbReference type="GO" id="GO:0003677">
    <property type="term" value="F:DNA binding"/>
    <property type="evidence" value="ECO:0007669"/>
    <property type="project" value="UniProtKB-KW"/>
</dbReference>
<proteinExistence type="predicted"/>
<dbReference type="InterPro" id="IPR036388">
    <property type="entry name" value="WH-like_DNA-bd_sf"/>
</dbReference>